<keyword evidence="1" id="KW-0472">Membrane</keyword>
<feature type="transmembrane region" description="Helical" evidence="1">
    <location>
        <begin position="61"/>
        <end position="84"/>
    </location>
</feature>
<sequence>MTPTSIVIVLVSALAHAGWNLFGKKVSPSGAFFWYSTFWGVLLTLPVLLFYYPVLVELDTWIWWLVVVTGLFQATYLSSLAAAYRHGELSVVYPLARSSPLIILLVGALFLGTAEAISAAAVVGIVLIVAGCIILPMQRFRVFTLTNYRNLATLFALLAAASTAGYSIVDDVATERMREILSGVAQNAEVALVFVILQAWSALFWLSLGLGLQSSERRLLIELAGNWRSTMAAGVLMLGTYVLVVWAMAYADDVSYVVAFRQISIPMGVALGWYFLGEALHGPKIVGVLTILGGLLLVVLG</sequence>
<dbReference type="InterPro" id="IPR037185">
    <property type="entry name" value="EmrE-like"/>
</dbReference>
<keyword evidence="1" id="KW-1133">Transmembrane helix</keyword>
<feature type="transmembrane region" description="Helical" evidence="1">
    <location>
        <begin position="117"/>
        <end position="136"/>
    </location>
</feature>
<organism evidence="3">
    <name type="scientific">marine sediment metagenome</name>
    <dbReference type="NCBI Taxonomy" id="412755"/>
    <lineage>
        <taxon>unclassified sequences</taxon>
        <taxon>metagenomes</taxon>
        <taxon>ecological metagenomes</taxon>
    </lineage>
</organism>
<keyword evidence="1" id="KW-0812">Transmembrane</keyword>
<feature type="domain" description="EamA" evidence="2">
    <location>
        <begin position="5"/>
        <end position="135"/>
    </location>
</feature>
<dbReference type="SUPFAM" id="SSF103481">
    <property type="entry name" value="Multidrug resistance efflux transporter EmrE"/>
    <property type="match status" value="2"/>
</dbReference>
<feature type="transmembrane region" description="Helical" evidence="1">
    <location>
        <begin position="91"/>
        <end position="111"/>
    </location>
</feature>
<dbReference type="Gene3D" id="1.10.3730.20">
    <property type="match status" value="1"/>
</dbReference>
<comment type="caution">
    <text evidence="3">The sequence shown here is derived from an EMBL/GenBank/DDBJ whole genome shotgun (WGS) entry which is preliminary data.</text>
</comment>
<feature type="transmembrane region" description="Helical" evidence="1">
    <location>
        <begin position="189"/>
        <end position="210"/>
    </location>
</feature>
<feature type="transmembrane region" description="Helical" evidence="1">
    <location>
        <begin position="148"/>
        <end position="169"/>
    </location>
</feature>
<evidence type="ECO:0000256" key="1">
    <source>
        <dbReference type="SAM" id="Phobius"/>
    </source>
</evidence>
<reference evidence="3" key="1">
    <citation type="journal article" date="2015" name="Nature">
        <title>Complex archaea that bridge the gap between prokaryotes and eukaryotes.</title>
        <authorList>
            <person name="Spang A."/>
            <person name="Saw J.H."/>
            <person name="Jorgensen S.L."/>
            <person name="Zaremba-Niedzwiedzka K."/>
            <person name="Martijn J."/>
            <person name="Lind A.E."/>
            <person name="van Eijk R."/>
            <person name="Schleper C."/>
            <person name="Guy L."/>
            <person name="Ettema T.J."/>
        </authorList>
    </citation>
    <scope>NUCLEOTIDE SEQUENCE</scope>
</reference>
<feature type="transmembrane region" description="Helical" evidence="1">
    <location>
        <begin position="32"/>
        <end position="55"/>
    </location>
</feature>
<dbReference type="Pfam" id="PF00892">
    <property type="entry name" value="EamA"/>
    <property type="match status" value="1"/>
</dbReference>
<dbReference type="AlphaFoldDB" id="A0A0F9R5Q6"/>
<dbReference type="EMBL" id="LAZR01003222">
    <property type="protein sequence ID" value="KKN20636.1"/>
    <property type="molecule type" value="Genomic_DNA"/>
</dbReference>
<feature type="transmembrane region" description="Helical" evidence="1">
    <location>
        <begin position="256"/>
        <end position="276"/>
    </location>
</feature>
<feature type="transmembrane region" description="Helical" evidence="1">
    <location>
        <begin position="283"/>
        <end position="300"/>
    </location>
</feature>
<proteinExistence type="predicted"/>
<name>A0A0F9R5Q6_9ZZZZ</name>
<feature type="transmembrane region" description="Helical" evidence="1">
    <location>
        <begin position="231"/>
        <end position="250"/>
    </location>
</feature>
<dbReference type="GO" id="GO:0016020">
    <property type="term" value="C:membrane"/>
    <property type="evidence" value="ECO:0007669"/>
    <property type="project" value="InterPro"/>
</dbReference>
<dbReference type="InterPro" id="IPR000620">
    <property type="entry name" value="EamA_dom"/>
</dbReference>
<evidence type="ECO:0000313" key="3">
    <source>
        <dbReference type="EMBL" id="KKN20636.1"/>
    </source>
</evidence>
<protein>
    <recommendedName>
        <fullName evidence="2">EamA domain-containing protein</fullName>
    </recommendedName>
</protein>
<evidence type="ECO:0000259" key="2">
    <source>
        <dbReference type="Pfam" id="PF00892"/>
    </source>
</evidence>
<accession>A0A0F9R5Q6</accession>
<feature type="transmembrane region" description="Helical" evidence="1">
    <location>
        <begin position="6"/>
        <end position="23"/>
    </location>
</feature>
<gene>
    <name evidence="3" type="ORF">LCGC14_0933410</name>
</gene>